<dbReference type="EMBL" id="JAIZAY010000012">
    <property type="protein sequence ID" value="KAJ8031614.1"/>
    <property type="molecule type" value="Genomic_DNA"/>
</dbReference>
<dbReference type="GO" id="GO:0050659">
    <property type="term" value="F:N-acetylgalactosamine 4-sulfate 6-O-sulfotransferase activity"/>
    <property type="evidence" value="ECO:0007669"/>
    <property type="project" value="TreeGrafter"/>
</dbReference>
<dbReference type="PANTHER" id="PTHR15723">
    <property type="entry name" value="CARBOHYDRATE SULFOTRANSFERASE 15"/>
    <property type="match status" value="1"/>
</dbReference>
<comment type="caution">
    <text evidence="3">The sequence shown here is derived from an EMBL/GenBank/DDBJ whole genome shotgun (WGS) entry which is preliminary data.</text>
</comment>
<dbReference type="InterPro" id="IPR027417">
    <property type="entry name" value="P-loop_NTPase"/>
</dbReference>
<evidence type="ECO:0000313" key="4">
    <source>
        <dbReference type="Proteomes" id="UP001152320"/>
    </source>
</evidence>
<evidence type="ECO:0000256" key="1">
    <source>
        <dbReference type="SAM" id="Phobius"/>
    </source>
</evidence>
<name>A0A9Q1BS08_HOLLE</name>
<organism evidence="3 4">
    <name type="scientific">Holothuria leucospilota</name>
    <name type="common">Black long sea cucumber</name>
    <name type="synonym">Mertensiothuria leucospilota</name>
    <dbReference type="NCBI Taxonomy" id="206669"/>
    <lineage>
        <taxon>Eukaryota</taxon>
        <taxon>Metazoa</taxon>
        <taxon>Echinodermata</taxon>
        <taxon>Eleutherozoa</taxon>
        <taxon>Echinozoa</taxon>
        <taxon>Holothuroidea</taxon>
        <taxon>Aspidochirotacea</taxon>
        <taxon>Aspidochirotida</taxon>
        <taxon>Holothuriidae</taxon>
        <taxon>Holothuria</taxon>
    </lineage>
</organism>
<feature type="transmembrane region" description="Helical" evidence="1">
    <location>
        <begin position="20"/>
        <end position="38"/>
    </location>
</feature>
<keyword evidence="1" id="KW-1133">Transmembrane helix</keyword>
<dbReference type="Gene3D" id="3.40.50.300">
    <property type="entry name" value="P-loop containing nucleotide triphosphate hydrolases"/>
    <property type="match status" value="1"/>
</dbReference>
<dbReference type="Proteomes" id="UP001152320">
    <property type="component" value="Chromosome 12"/>
</dbReference>
<dbReference type="Pfam" id="PF00685">
    <property type="entry name" value="Sulfotransfer_1"/>
    <property type="match status" value="1"/>
</dbReference>
<dbReference type="SUPFAM" id="SSF52540">
    <property type="entry name" value="P-loop containing nucleoside triphosphate hydrolases"/>
    <property type="match status" value="1"/>
</dbReference>
<dbReference type="PANTHER" id="PTHR15723:SF0">
    <property type="entry name" value="CARBOHYDRATE SULFOTRANSFERASE 15"/>
    <property type="match status" value="1"/>
</dbReference>
<protein>
    <submittedName>
        <fullName evidence="3">Carbohydrate sulfotransferase 15</fullName>
    </submittedName>
</protein>
<sequence length="474" mass="56297">MDNDTPCHRKEKDLRLRVRVYTFLIVSLLSVLLTLYQWRSNYLFIVPSHRKYKNTRQKTSSWQREYGVNLTSVRAVTLFGGHFELKQSAANESSVHCQKVNIKKEGIIKMKEDCFDERENVLRLAKRHLVNLARTKQYEIYKKKSGLPRVPFKVYRLAPKIFKEAPYQFLREYKNPCWFVKGNDLYCLPFFYVIGMPKCGSSDLFDKLTSHPSVTPPKWKEPGFWTKLHYIRKTHDLETYMEYFEDFRKMLQSGRGNLSSDITGEGTVASMWSLFDVQFLKDGVGYGLPDVIRAIQPQAKLFIILRDPIERLVSDYHYFGLIKRSSDDFHQKVEFAIQEFNNCLSQRQNVLACIGIERKWRKECIVRVSLGIYSVLLRQWFKVFPKDQIFVIQLTRWEKDCESVILRAYHFLELEPLSETQIHAICSRRKKLRTQQTKIIMKNETRDLLTCFYRPYQEELEKFMSDQSLDLRNL</sequence>
<dbReference type="AlphaFoldDB" id="A0A9Q1BS08"/>
<evidence type="ECO:0000259" key="2">
    <source>
        <dbReference type="Pfam" id="PF00685"/>
    </source>
</evidence>
<dbReference type="InterPro" id="IPR000863">
    <property type="entry name" value="Sulfotransferase_dom"/>
</dbReference>
<proteinExistence type="predicted"/>
<gene>
    <name evidence="3" type="ORF">HOLleu_24860</name>
</gene>
<dbReference type="GO" id="GO:0019319">
    <property type="term" value="P:hexose biosynthetic process"/>
    <property type="evidence" value="ECO:0007669"/>
    <property type="project" value="TreeGrafter"/>
</dbReference>
<keyword evidence="4" id="KW-1185">Reference proteome</keyword>
<dbReference type="OrthoDB" id="8068875at2759"/>
<feature type="domain" description="Sulfotransferase" evidence="2">
    <location>
        <begin position="193"/>
        <end position="440"/>
    </location>
</feature>
<keyword evidence="1" id="KW-0472">Membrane</keyword>
<evidence type="ECO:0000313" key="3">
    <source>
        <dbReference type="EMBL" id="KAJ8031614.1"/>
    </source>
</evidence>
<reference evidence="3" key="1">
    <citation type="submission" date="2021-10" db="EMBL/GenBank/DDBJ databases">
        <title>Tropical sea cucumber genome reveals ecological adaptation and Cuvierian tubules defense mechanism.</title>
        <authorList>
            <person name="Chen T."/>
        </authorList>
    </citation>
    <scope>NUCLEOTIDE SEQUENCE</scope>
    <source>
        <strain evidence="3">Nanhai2018</strain>
        <tissue evidence="3">Muscle</tissue>
    </source>
</reference>
<keyword evidence="1" id="KW-0812">Transmembrane</keyword>
<accession>A0A9Q1BS08</accession>
<dbReference type="InterPro" id="IPR052654">
    <property type="entry name" value="CS_Sulfotransferase"/>
</dbReference>